<evidence type="ECO:0000313" key="3">
    <source>
        <dbReference type="Proteomes" id="UP001155901"/>
    </source>
</evidence>
<evidence type="ECO:0000313" key="2">
    <source>
        <dbReference type="EMBL" id="MCP2011581.1"/>
    </source>
</evidence>
<evidence type="ECO:0000313" key="1">
    <source>
        <dbReference type="EMBL" id="MBV6325155.1"/>
    </source>
</evidence>
<reference evidence="1" key="1">
    <citation type="submission" date="2021-07" db="EMBL/GenBank/DDBJ databases">
        <title>Characterization of violacein-producing bacteria and related species.</title>
        <authorList>
            <person name="Wilson H.S."/>
            <person name="De Leon M.E."/>
        </authorList>
    </citation>
    <scope>NUCLEOTIDE SEQUENCE</scope>
    <source>
        <strain evidence="1">HSC-15S17</strain>
    </source>
</reference>
<dbReference type="EMBL" id="JAHTGR010000026">
    <property type="protein sequence ID" value="MBV6325155.1"/>
    <property type="molecule type" value="Genomic_DNA"/>
</dbReference>
<protein>
    <submittedName>
        <fullName evidence="1">Uncharacterized protein</fullName>
    </submittedName>
</protein>
<dbReference type="Proteomes" id="UP001155901">
    <property type="component" value="Unassembled WGS sequence"/>
</dbReference>
<dbReference type="RefSeq" id="WP_217946043.1">
    <property type="nucleotide sequence ID" value="NZ_JAHTGR010000026.1"/>
</dbReference>
<evidence type="ECO:0000313" key="4">
    <source>
        <dbReference type="Proteomes" id="UP001162889"/>
    </source>
</evidence>
<dbReference type="Proteomes" id="UP001162889">
    <property type="component" value="Unassembled WGS sequence"/>
</dbReference>
<dbReference type="EMBL" id="JALJZU010000012">
    <property type="protein sequence ID" value="MCP2011581.1"/>
    <property type="molecule type" value="Genomic_DNA"/>
</dbReference>
<comment type="caution">
    <text evidence="1">The sequence shown here is derived from an EMBL/GenBank/DDBJ whole genome shotgun (WGS) entry which is preliminary data.</text>
</comment>
<sequence length="365" mass="38952">MAATADAGVIVSGGSSASKQAWAFKLNAANQQEWSYFRPAPDQERKTVEQGYDPAMFQGIVNMADGSVFLCASTPFSRGAIPSLFLTHLDSGGHLLSERPIESNHLRGGRPYNLVSCSAWRDGIALVAFESHWPPPDVPGGVAGASYLVLFFNQAGELQWERAITPLRNDFIPDPDGMLLTPMPGGLLVSATNNIDTEIIKLDAGGAIAVQRQLKDIYLPVRGRSPGGAPKLYGSSTRDDSQPHAVLSLNDDLSVASVVQGPRPKNFAARVVYETADGSLMLFGADIPLRASVRYVAPDLRSESALPPDLGPSLDFGSIYTACTRNNGREFVYAMPSRPDGGAWRGEASPNKGETGAVVYSISGR</sequence>
<reference evidence="2" key="2">
    <citation type="submission" date="2022-03" db="EMBL/GenBank/DDBJ databases">
        <title>Genome Encyclopedia of Bacteria and Archaea VI: Functional Genomics of Type Strains.</title>
        <authorList>
            <person name="Whitman W."/>
        </authorList>
    </citation>
    <scope>NUCLEOTIDE SEQUENCE</scope>
    <source>
        <strain evidence="2">HSC-15S17</strain>
    </source>
</reference>
<gene>
    <name evidence="1" type="ORF">KVP70_29990</name>
    <name evidence="2" type="ORF">L1274_005333</name>
</gene>
<accession>A0AA41HD16</accession>
<keyword evidence="4" id="KW-1185">Reference proteome</keyword>
<organism evidence="1 3">
    <name type="scientific">Duganella violaceipulchra</name>
    <dbReference type="NCBI Taxonomy" id="2849652"/>
    <lineage>
        <taxon>Bacteria</taxon>
        <taxon>Pseudomonadati</taxon>
        <taxon>Pseudomonadota</taxon>
        <taxon>Betaproteobacteria</taxon>
        <taxon>Burkholderiales</taxon>
        <taxon>Oxalobacteraceae</taxon>
        <taxon>Telluria group</taxon>
        <taxon>Duganella</taxon>
    </lineage>
</organism>
<proteinExistence type="predicted"/>
<name>A0AA41HD16_9BURK</name>
<dbReference type="AlphaFoldDB" id="A0AA41HD16"/>